<dbReference type="Proteomes" id="UP001319874">
    <property type="component" value="Chromosome 4"/>
</dbReference>
<sequence>MITLRGQAYFGGARIGLRIRSAGEDTSVEYYEQRRARPLYWSMVSGCLQQKPSGAADGATEPGS</sequence>
<accession>A0ABM7UBD4</accession>
<dbReference type="EMBL" id="AP024958">
    <property type="protein sequence ID" value="BCZ85144.1"/>
    <property type="molecule type" value="Genomic_DNA"/>
</dbReference>
<protein>
    <submittedName>
        <fullName evidence="1">Uncharacterized protein</fullName>
    </submittedName>
</protein>
<proteinExistence type="predicted"/>
<organism evidence="1 2">
    <name type="scientific">Paraburkholderia terrae</name>
    <dbReference type="NCBI Taxonomy" id="311230"/>
    <lineage>
        <taxon>Bacteria</taxon>
        <taxon>Pseudomonadati</taxon>
        <taxon>Pseudomonadota</taxon>
        <taxon>Betaproteobacteria</taxon>
        <taxon>Burkholderiales</taxon>
        <taxon>Burkholderiaceae</taxon>
        <taxon>Paraburkholderia</taxon>
    </lineage>
</organism>
<name>A0ABM7UBD4_9BURK</name>
<evidence type="ECO:0000313" key="1">
    <source>
        <dbReference type="EMBL" id="BCZ85144.1"/>
    </source>
</evidence>
<keyword evidence="2" id="KW-1185">Reference proteome</keyword>
<reference evidence="1 2" key="1">
    <citation type="journal article" date="2022" name="Front. Microbiol.">
        <title>Identification and characterization of a novel class of self-sufficient cytochrome P450 hydroxylase involved in cyclohexanecarboxylate degradation in Paraburkholderia terrae strain KU-64.</title>
        <authorList>
            <person name="Yamamoto T."/>
            <person name="Hasegawa Y."/>
            <person name="Iwaki H."/>
        </authorList>
    </citation>
    <scope>NUCLEOTIDE SEQUENCE [LARGE SCALE GENOMIC DNA]</scope>
    <source>
        <strain evidence="1 2">KU-64</strain>
    </source>
</reference>
<evidence type="ECO:0000313" key="2">
    <source>
        <dbReference type="Proteomes" id="UP001319874"/>
    </source>
</evidence>
<gene>
    <name evidence="1" type="ORF">PTKU64_88190</name>
</gene>